<dbReference type="AlphaFoldDB" id="A0A9W8UM31"/>
<dbReference type="KEGG" id="amus:LMH87_010527"/>
<organism evidence="2 3">
    <name type="scientific">Akanthomyces muscarius</name>
    <name type="common">Entomopathogenic fungus</name>
    <name type="synonym">Lecanicillium muscarium</name>
    <dbReference type="NCBI Taxonomy" id="2231603"/>
    <lineage>
        <taxon>Eukaryota</taxon>
        <taxon>Fungi</taxon>
        <taxon>Dikarya</taxon>
        <taxon>Ascomycota</taxon>
        <taxon>Pezizomycotina</taxon>
        <taxon>Sordariomycetes</taxon>
        <taxon>Hypocreomycetidae</taxon>
        <taxon>Hypocreales</taxon>
        <taxon>Cordycipitaceae</taxon>
        <taxon>Akanthomyces</taxon>
    </lineage>
</organism>
<dbReference type="InterPro" id="IPR025442">
    <property type="entry name" value="DUF4185"/>
</dbReference>
<evidence type="ECO:0000259" key="1">
    <source>
        <dbReference type="Pfam" id="PF13810"/>
    </source>
</evidence>
<accession>A0A9W8UM31</accession>
<dbReference type="Proteomes" id="UP001144673">
    <property type="component" value="Chromosome 5"/>
</dbReference>
<feature type="domain" description="DUF4185" evidence="1">
    <location>
        <begin position="210"/>
        <end position="363"/>
    </location>
</feature>
<dbReference type="Pfam" id="PF13810">
    <property type="entry name" value="DUF4185"/>
    <property type="match status" value="1"/>
</dbReference>
<reference evidence="2" key="1">
    <citation type="journal article" date="2023" name="Access Microbiol">
        <title>De-novo genome assembly for Akanthomyces muscarius, a biocontrol agent of insect agricultural pests.</title>
        <authorList>
            <person name="Erdos Z."/>
            <person name="Studholme D.J."/>
            <person name="Raymond B."/>
            <person name="Sharma M."/>
        </authorList>
    </citation>
    <scope>NUCLEOTIDE SEQUENCE</scope>
    <source>
        <strain evidence="2">Ve6</strain>
    </source>
</reference>
<comment type="caution">
    <text evidence="2">The sequence shown here is derived from an EMBL/GenBank/DDBJ whole genome shotgun (WGS) entry which is preliminary data.</text>
</comment>
<protein>
    <recommendedName>
        <fullName evidence="1">DUF4185 domain-containing protein</fullName>
    </recommendedName>
</protein>
<dbReference type="EMBL" id="JAJHUN010000008">
    <property type="protein sequence ID" value="KAJ4154063.1"/>
    <property type="molecule type" value="Genomic_DNA"/>
</dbReference>
<proteinExistence type="predicted"/>
<gene>
    <name evidence="2" type="ORF">LMH87_010527</name>
</gene>
<dbReference type="RefSeq" id="XP_056054721.1">
    <property type="nucleotide sequence ID" value="XM_056197698.1"/>
</dbReference>
<keyword evidence="3" id="KW-1185">Reference proteome</keyword>
<name>A0A9W8UM31_AKAMU</name>
<evidence type="ECO:0000313" key="2">
    <source>
        <dbReference type="EMBL" id="KAJ4154063.1"/>
    </source>
</evidence>
<sequence>MRYRQLFAAAQPILAVGAVIHIQPAARDIDNTQRFGENPIRSFHTEYLGAQLSANSCNERDLGFAGHIQGKWFGVYGDNIGCAPGVHDPDQGDHVTHNFVRDSVAALTDNPLLVIDQNLDGRGYPQQFTPWISWWGETAETGFGGTSVVETDWDSATGAIYYLINEHEDYAHAGIGKVQIQNGSLRMIERLGANGWWWDTNKTAKWGDTCAYRDERGEYIYLLGNPPQTQKGAAAQYIYQARVKATEAFDLSRYEYWWGRQRGWRSELLDTFNAETAVMWGAGQGSMVYSNFHNCYFYVHTYFTGKVLIRTAPSPEGPWSADVEVYSTTPFKDYIYAGVAYPYLDIGSKTLTMAYTNHNHIEVIKTTFY</sequence>
<dbReference type="GeneID" id="80897686"/>
<evidence type="ECO:0000313" key="3">
    <source>
        <dbReference type="Proteomes" id="UP001144673"/>
    </source>
</evidence>